<feature type="transmembrane region" description="Helical" evidence="11">
    <location>
        <begin position="336"/>
        <end position="359"/>
    </location>
</feature>
<evidence type="ECO:0000256" key="3">
    <source>
        <dbReference type="ARBA" id="ARBA00022692"/>
    </source>
</evidence>
<dbReference type="InterPro" id="IPR014743">
    <property type="entry name" value="Cl-channel_core"/>
</dbReference>
<name>A0A506U9A9_9HYPH</name>
<evidence type="ECO:0000256" key="5">
    <source>
        <dbReference type="ARBA" id="ARBA00023065"/>
    </source>
</evidence>
<organism evidence="13 14">
    <name type="scientific">Pararhizobium mangrovi</name>
    <dbReference type="NCBI Taxonomy" id="2590452"/>
    <lineage>
        <taxon>Bacteria</taxon>
        <taxon>Pseudomonadati</taxon>
        <taxon>Pseudomonadota</taxon>
        <taxon>Alphaproteobacteria</taxon>
        <taxon>Hyphomicrobiales</taxon>
        <taxon>Rhizobiaceae</taxon>
        <taxon>Rhizobium/Agrobacterium group</taxon>
        <taxon>Pararhizobium</taxon>
    </lineage>
</organism>
<dbReference type="Pfam" id="PF00654">
    <property type="entry name" value="Voltage_CLC"/>
    <property type="match status" value="1"/>
</dbReference>
<dbReference type="InterPro" id="IPR001807">
    <property type="entry name" value="ClC"/>
</dbReference>
<dbReference type="SUPFAM" id="SSF54631">
    <property type="entry name" value="CBS-domain pair"/>
    <property type="match status" value="1"/>
</dbReference>
<dbReference type="Gene3D" id="3.10.580.10">
    <property type="entry name" value="CBS-domain"/>
    <property type="match status" value="1"/>
</dbReference>
<accession>A0A506U9A9</accession>
<evidence type="ECO:0000256" key="6">
    <source>
        <dbReference type="ARBA" id="ARBA00023136"/>
    </source>
</evidence>
<dbReference type="Proteomes" id="UP000320314">
    <property type="component" value="Unassembled WGS sequence"/>
</dbReference>
<feature type="transmembrane region" description="Helical" evidence="11">
    <location>
        <begin position="81"/>
        <end position="100"/>
    </location>
</feature>
<keyword evidence="6 11" id="KW-0472">Membrane</keyword>
<feature type="transmembrane region" description="Helical" evidence="11">
    <location>
        <begin position="177"/>
        <end position="207"/>
    </location>
</feature>
<dbReference type="GO" id="GO:0005254">
    <property type="term" value="F:chloride channel activity"/>
    <property type="evidence" value="ECO:0007669"/>
    <property type="project" value="UniProtKB-KW"/>
</dbReference>
<comment type="subcellular location">
    <subcellularLocation>
        <location evidence="1">Membrane</location>
        <topology evidence="1">Multi-pass membrane protein</topology>
    </subcellularLocation>
</comment>
<dbReference type="PROSITE" id="PS51371">
    <property type="entry name" value="CBS"/>
    <property type="match status" value="1"/>
</dbReference>
<evidence type="ECO:0000256" key="4">
    <source>
        <dbReference type="ARBA" id="ARBA00022989"/>
    </source>
</evidence>
<feature type="transmembrane region" description="Helical" evidence="11">
    <location>
        <begin position="294"/>
        <end position="315"/>
    </location>
</feature>
<evidence type="ECO:0000256" key="11">
    <source>
        <dbReference type="SAM" id="Phobius"/>
    </source>
</evidence>
<dbReference type="PANTHER" id="PTHR43427:SF6">
    <property type="entry name" value="CHLORIDE CHANNEL PROTEIN CLC-E"/>
    <property type="match status" value="1"/>
</dbReference>
<keyword evidence="8" id="KW-0868">Chloride</keyword>
<dbReference type="SUPFAM" id="SSF81340">
    <property type="entry name" value="Clc chloride channel"/>
    <property type="match status" value="1"/>
</dbReference>
<evidence type="ECO:0000313" key="14">
    <source>
        <dbReference type="Proteomes" id="UP000320314"/>
    </source>
</evidence>
<keyword evidence="10" id="KW-0129">CBS domain</keyword>
<dbReference type="EMBL" id="VHLH01000011">
    <property type="protein sequence ID" value="TPW29545.1"/>
    <property type="molecule type" value="Genomic_DNA"/>
</dbReference>
<dbReference type="OrthoDB" id="9767361at2"/>
<evidence type="ECO:0000259" key="12">
    <source>
        <dbReference type="PROSITE" id="PS51371"/>
    </source>
</evidence>
<proteinExistence type="predicted"/>
<dbReference type="InterPro" id="IPR000644">
    <property type="entry name" value="CBS_dom"/>
</dbReference>
<evidence type="ECO:0000256" key="8">
    <source>
        <dbReference type="ARBA" id="ARBA00023214"/>
    </source>
</evidence>
<evidence type="ECO:0000313" key="13">
    <source>
        <dbReference type="EMBL" id="TPW29545.1"/>
    </source>
</evidence>
<evidence type="ECO:0000256" key="7">
    <source>
        <dbReference type="ARBA" id="ARBA00023173"/>
    </source>
</evidence>
<gene>
    <name evidence="13" type="ORF">FJU11_07500</name>
</gene>
<keyword evidence="3 11" id="KW-0812">Transmembrane</keyword>
<feature type="transmembrane region" description="Helical" evidence="11">
    <location>
        <begin position="399"/>
        <end position="422"/>
    </location>
</feature>
<reference evidence="13 14" key="1">
    <citation type="submission" date="2019-06" db="EMBL/GenBank/DDBJ databases">
        <authorList>
            <person name="Li M."/>
        </authorList>
    </citation>
    <scope>NUCLEOTIDE SEQUENCE [LARGE SCALE GENOMIC DNA]</scope>
    <source>
        <strain evidence="13 14">BGMRC6574</strain>
    </source>
</reference>
<evidence type="ECO:0000256" key="1">
    <source>
        <dbReference type="ARBA" id="ARBA00004141"/>
    </source>
</evidence>
<dbReference type="InterPro" id="IPR046342">
    <property type="entry name" value="CBS_dom_sf"/>
</dbReference>
<dbReference type="AlphaFoldDB" id="A0A506U9A9"/>
<feature type="transmembrane region" description="Helical" evidence="11">
    <location>
        <begin position="365"/>
        <end position="387"/>
    </location>
</feature>
<feature type="transmembrane region" description="Helical" evidence="11">
    <location>
        <begin position="428"/>
        <end position="449"/>
    </location>
</feature>
<dbReference type="GO" id="GO:0034707">
    <property type="term" value="C:chloride channel complex"/>
    <property type="evidence" value="ECO:0007669"/>
    <property type="project" value="UniProtKB-KW"/>
</dbReference>
<evidence type="ECO:0000256" key="2">
    <source>
        <dbReference type="ARBA" id="ARBA00022448"/>
    </source>
</evidence>
<keyword evidence="5" id="KW-0406">Ion transport</keyword>
<sequence>MPSETAADPEAQLQAEQAVEPPAERELRIGTLSALALLVGIVAGLGAIFFKFLIALITNFAFYGEFSFHYDPNAFGPPSPLGPFLIAIPVIGGLIVVFLVRSFAPEAKGHGVPEVMYAIYHQSGNVRGVVALVKSLASAISIGTGASVGREGPIIQIGSSFGSTLGRRLNLIRSQKIILLSAGAGAGIAATFNTPLGGVLFATEVLLPEISTRSFLPVVVATATSTYGYRLVMGAESAFTVPFLTGPVQVQTVNGTEIVLSALIGVVLGVAAWAFVRLLAFMEDFFERMPISPYLQSVIGMAGVGLMGYLFLLAVGHYEVLGVGYATIQDIINGNTLGIVLLTALFFGKLLATCVSLGAGSSGGIFSPSLFMGATLGAAIAGIADVIMPGMVASVPTYAMIGMAAMVGASTSAAMTAIVMIFEMTRDYNIILPLTLAVAIALGIRRALITNDIYTVKLRGRGTPIPTDRTTNMFLVQPIREVVNRNFKVLPQDMTVADAINEIDPDTTKVIVSDGQRLAGFIRFGTIRYNMQKVAEQKLGELSSAEFIIAAERNNLNDVITRMNRRGRSYAIVIRGNRGVPRPDEVVGIIDRDEIAQAVIRNHYG</sequence>
<dbReference type="Gene3D" id="1.10.3080.10">
    <property type="entry name" value="Clc chloride channel"/>
    <property type="match status" value="1"/>
</dbReference>
<feature type="transmembrane region" description="Helical" evidence="11">
    <location>
        <begin position="258"/>
        <end position="282"/>
    </location>
</feature>
<dbReference type="InterPro" id="IPR050368">
    <property type="entry name" value="ClC-type_chloride_channel"/>
</dbReference>
<keyword evidence="9" id="KW-0407">Ion channel</keyword>
<dbReference type="PANTHER" id="PTHR43427">
    <property type="entry name" value="CHLORIDE CHANNEL PROTEIN CLC-E"/>
    <property type="match status" value="1"/>
</dbReference>
<feature type="transmembrane region" description="Helical" evidence="11">
    <location>
        <begin position="35"/>
        <end position="61"/>
    </location>
</feature>
<evidence type="ECO:0000256" key="9">
    <source>
        <dbReference type="ARBA" id="ARBA00023303"/>
    </source>
</evidence>
<protein>
    <submittedName>
        <fullName evidence="13">Chloride channel protein</fullName>
    </submittedName>
</protein>
<keyword evidence="14" id="KW-1185">Reference proteome</keyword>
<keyword evidence="7" id="KW-0869">Chloride channel</keyword>
<keyword evidence="4 11" id="KW-1133">Transmembrane helix</keyword>
<dbReference type="CDD" id="cd00400">
    <property type="entry name" value="Voltage_gated_ClC"/>
    <property type="match status" value="1"/>
</dbReference>
<dbReference type="PRINTS" id="PR00762">
    <property type="entry name" value="CLCHANNEL"/>
</dbReference>
<feature type="domain" description="CBS" evidence="12">
    <location>
        <begin position="542"/>
        <end position="605"/>
    </location>
</feature>
<dbReference type="RefSeq" id="WP_141166423.1">
    <property type="nucleotide sequence ID" value="NZ_VHLH01000011.1"/>
</dbReference>
<comment type="caution">
    <text evidence="13">The sequence shown here is derived from an EMBL/GenBank/DDBJ whole genome shotgun (WGS) entry which is preliminary data.</text>
</comment>
<keyword evidence="2" id="KW-0813">Transport</keyword>
<evidence type="ECO:0000256" key="10">
    <source>
        <dbReference type="PROSITE-ProRule" id="PRU00703"/>
    </source>
</evidence>